<protein>
    <submittedName>
        <fullName evidence="2">Uncharacterized protein</fullName>
    </submittedName>
</protein>
<dbReference type="Proteomes" id="UP001153076">
    <property type="component" value="Unassembled WGS sequence"/>
</dbReference>
<name>A0A9Q1K3K8_9CARY</name>
<feature type="transmembrane region" description="Helical" evidence="1">
    <location>
        <begin position="174"/>
        <end position="194"/>
    </location>
</feature>
<evidence type="ECO:0000256" key="1">
    <source>
        <dbReference type="SAM" id="Phobius"/>
    </source>
</evidence>
<accession>A0A9Q1K3K8</accession>
<keyword evidence="1" id="KW-0812">Transmembrane</keyword>
<evidence type="ECO:0000313" key="3">
    <source>
        <dbReference type="Proteomes" id="UP001153076"/>
    </source>
</evidence>
<organism evidence="2 3">
    <name type="scientific">Carnegiea gigantea</name>
    <dbReference type="NCBI Taxonomy" id="171969"/>
    <lineage>
        <taxon>Eukaryota</taxon>
        <taxon>Viridiplantae</taxon>
        <taxon>Streptophyta</taxon>
        <taxon>Embryophyta</taxon>
        <taxon>Tracheophyta</taxon>
        <taxon>Spermatophyta</taxon>
        <taxon>Magnoliopsida</taxon>
        <taxon>eudicotyledons</taxon>
        <taxon>Gunneridae</taxon>
        <taxon>Pentapetalae</taxon>
        <taxon>Caryophyllales</taxon>
        <taxon>Cactineae</taxon>
        <taxon>Cactaceae</taxon>
        <taxon>Cactoideae</taxon>
        <taxon>Echinocereeae</taxon>
        <taxon>Carnegiea</taxon>
    </lineage>
</organism>
<dbReference type="EMBL" id="JAKOGI010000388">
    <property type="protein sequence ID" value="KAJ8435767.1"/>
    <property type="molecule type" value="Genomic_DNA"/>
</dbReference>
<sequence length="383" mass="45041">MWDTQSNTPTQVCSLTDPLASWLLPLPSKEYSCRQCGNTLGAHDDMLGLCGNMLGLHGDMLGSIGAKKHQLREEIKILNRKICPDILILLEMMTNEVNTHQIISKLGYDHFDYVLPENHCGGIWILWNNDNISVQVFLKEQRAIHLLVHDKIFNKRKYTIRLDRVISRKDWLDLYPNCLFMDHFLVLIIVIFFLTRTTRSNFIRFRNFGFKTIGLLMMKCTKSSKLIGLKIFRGSRMFRVVCKLKEVKHYLKSWNSKSCGNFFDKAEKNASLLNKVEEKLISDPLNTRLINCHAFLIKPHERLLLFNQKYWRKFHRKEWLTKDDRNSKFFYRCVKTQKQKNSIHRIKDESGVWLDDKSLVEKKNLLLTFLPASNLKKIIYGNL</sequence>
<gene>
    <name evidence="2" type="ORF">Cgig2_019186</name>
</gene>
<proteinExistence type="predicted"/>
<dbReference type="OrthoDB" id="1938374at2759"/>
<keyword evidence="1" id="KW-1133">Transmembrane helix</keyword>
<evidence type="ECO:0000313" key="2">
    <source>
        <dbReference type="EMBL" id="KAJ8435767.1"/>
    </source>
</evidence>
<reference evidence="2" key="1">
    <citation type="submission" date="2022-04" db="EMBL/GenBank/DDBJ databases">
        <title>Carnegiea gigantea Genome sequencing and assembly v2.</title>
        <authorList>
            <person name="Copetti D."/>
            <person name="Sanderson M.J."/>
            <person name="Burquez A."/>
            <person name="Wojciechowski M.F."/>
        </authorList>
    </citation>
    <scope>NUCLEOTIDE SEQUENCE</scope>
    <source>
        <strain evidence="2">SGP5-SGP5p</strain>
        <tissue evidence="2">Aerial part</tissue>
    </source>
</reference>
<dbReference type="AlphaFoldDB" id="A0A9Q1K3K8"/>
<comment type="caution">
    <text evidence="2">The sequence shown here is derived from an EMBL/GenBank/DDBJ whole genome shotgun (WGS) entry which is preliminary data.</text>
</comment>
<keyword evidence="1" id="KW-0472">Membrane</keyword>
<keyword evidence="3" id="KW-1185">Reference proteome</keyword>